<organism evidence="1 2">
    <name type="scientific">Actinomadura litoris</name>
    <dbReference type="NCBI Taxonomy" id="2678616"/>
    <lineage>
        <taxon>Bacteria</taxon>
        <taxon>Bacillati</taxon>
        <taxon>Actinomycetota</taxon>
        <taxon>Actinomycetes</taxon>
        <taxon>Streptosporangiales</taxon>
        <taxon>Thermomonosporaceae</taxon>
        <taxon>Actinomadura</taxon>
    </lineage>
</organism>
<name>A0A7K1L1I5_9ACTN</name>
<evidence type="ECO:0000313" key="1">
    <source>
        <dbReference type="EMBL" id="MUN38310.1"/>
    </source>
</evidence>
<proteinExistence type="predicted"/>
<protein>
    <submittedName>
        <fullName evidence="1">Uncharacterized protein</fullName>
    </submittedName>
</protein>
<dbReference type="Proteomes" id="UP000432015">
    <property type="component" value="Unassembled WGS sequence"/>
</dbReference>
<reference evidence="1 2" key="1">
    <citation type="submission" date="2019-11" db="EMBL/GenBank/DDBJ databases">
        <authorList>
            <person name="Cao P."/>
        </authorList>
    </citation>
    <scope>NUCLEOTIDE SEQUENCE [LARGE SCALE GENOMIC DNA]</scope>
    <source>
        <strain evidence="1 2">NEAU-AAG5</strain>
    </source>
</reference>
<evidence type="ECO:0000313" key="2">
    <source>
        <dbReference type="Proteomes" id="UP000432015"/>
    </source>
</evidence>
<comment type="caution">
    <text evidence="1">The sequence shown here is derived from an EMBL/GenBank/DDBJ whole genome shotgun (WGS) entry which is preliminary data.</text>
</comment>
<sequence length="284" mass="30440">MSHDVNLVSSAPIPSGEIRDLVVSLGGVHQPSVTEPDVAVLQRGNGSVLVYPFPPDEPIRAAALREECARALGAPPRTRIMMEVHAGRDSEWLAAEIVLAAADRWPLAVCDFGEAVITVAEFHRRLARRRTDFFQPEGRLHAPPAGHRRGRVRRATLLLPGTVSPDRFARLVRSAGARSGPGDDTDAVLERGGAWVWMRLQSPGAAPVEPSALLAHRALLGEPPYTPVALEIFDGTESQLLTAELVDAVAAHWPLLVLGGSGQIMTPDDVRGRVAMGAANVFDP</sequence>
<dbReference type="EMBL" id="WOFH01000005">
    <property type="protein sequence ID" value="MUN38310.1"/>
    <property type="molecule type" value="Genomic_DNA"/>
</dbReference>
<accession>A0A7K1L1I5</accession>
<dbReference type="RefSeq" id="WP_156217423.1">
    <property type="nucleotide sequence ID" value="NZ_WOFH01000005.1"/>
</dbReference>
<dbReference type="AlphaFoldDB" id="A0A7K1L1I5"/>
<keyword evidence="2" id="KW-1185">Reference proteome</keyword>
<gene>
    <name evidence="1" type="ORF">GNZ18_17095</name>
</gene>